<dbReference type="AlphaFoldDB" id="A0A172TX15"/>
<dbReference type="EMBL" id="CP011390">
    <property type="protein sequence ID" value="ANE51277.1"/>
    <property type="molecule type" value="Genomic_DNA"/>
</dbReference>
<accession>A0A172TX15</accession>
<dbReference type="GO" id="GO:0140359">
    <property type="term" value="F:ABC-type transporter activity"/>
    <property type="evidence" value="ECO:0007669"/>
    <property type="project" value="InterPro"/>
</dbReference>
<dbReference type="STRING" id="1492898.SY85_12915"/>
<dbReference type="RefSeq" id="WP_066405131.1">
    <property type="nucleotide sequence ID" value="NZ_CP011390.1"/>
</dbReference>
<dbReference type="Proteomes" id="UP000077177">
    <property type="component" value="Chromosome"/>
</dbReference>
<sequence length="249" mass="27232">MKTTIPSTTSALTTLLRSDFITQWRNRRAVVLVLLVPIIILVSWKSAITKLGAAFALSTCITIGLTAIGLMGYSNAIARDRDKGVFQRLRVAPIPRWAIMISRLAVQLAMIMLITTAVFVVGYKVDGIELTPMGYTLGYLAAFAGGALYLGLGQMIVGLLKNAETVNSTTRLVYFVFIMVGMFGEMGMLGEKLKDIVHWSPYGTVKTILSASMQTVGWSSDASIALLATIGYAVVFAYLGIKWFRWNTR</sequence>
<organism evidence="7 8">
    <name type="scientific">Flavisolibacter tropicus</name>
    <dbReference type="NCBI Taxonomy" id="1492898"/>
    <lineage>
        <taxon>Bacteria</taxon>
        <taxon>Pseudomonadati</taxon>
        <taxon>Bacteroidota</taxon>
        <taxon>Chitinophagia</taxon>
        <taxon>Chitinophagales</taxon>
        <taxon>Chitinophagaceae</taxon>
        <taxon>Flavisolibacter</taxon>
    </lineage>
</organism>
<protein>
    <recommendedName>
        <fullName evidence="6">ABC-2 type transporter transmembrane domain-containing protein</fullName>
    </recommendedName>
</protein>
<feature type="transmembrane region" description="Helical" evidence="5">
    <location>
        <begin position="137"/>
        <end position="160"/>
    </location>
</feature>
<evidence type="ECO:0000313" key="8">
    <source>
        <dbReference type="Proteomes" id="UP000077177"/>
    </source>
</evidence>
<dbReference type="PIRSF" id="PIRSF006648">
    <property type="entry name" value="DrrB"/>
    <property type="match status" value="1"/>
</dbReference>
<evidence type="ECO:0000256" key="2">
    <source>
        <dbReference type="ARBA" id="ARBA00022692"/>
    </source>
</evidence>
<dbReference type="KEGG" id="fla:SY85_12915"/>
<evidence type="ECO:0000256" key="4">
    <source>
        <dbReference type="ARBA" id="ARBA00023136"/>
    </source>
</evidence>
<dbReference type="InterPro" id="IPR013525">
    <property type="entry name" value="ABC2_TM"/>
</dbReference>
<comment type="subcellular location">
    <subcellularLocation>
        <location evidence="1">Membrane</location>
        <topology evidence="1">Multi-pass membrane protein</topology>
    </subcellularLocation>
</comment>
<proteinExistence type="predicted"/>
<name>A0A172TX15_9BACT</name>
<dbReference type="InterPro" id="IPR000412">
    <property type="entry name" value="ABC_2_transport"/>
</dbReference>
<keyword evidence="2 5" id="KW-0812">Transmembrane</keyword>
<feature type="transmembrane region" description="Helical" evidence="5">
    <location>
        <begin position="53"/>
        <end position="73"/>
    </location>
</feature>
<feature type="transmembrane region" description="Helical" evidence="5">
    <location>
        <begin position="172"/>
        <end position="190"/>
    </location>
</feature>
<feature type="transmembrane region" description="Helical" evidence="5">
    <location>
        <begin position="104"/>
        <end position="125"/>
    </location>
</feature>
<keyword evidence="3 5" id="KW-1133">Transmembrane helix</keyword>
<keyword evidence="8" id="KW-1185">Reference proteome</keyword>
<dbReference type="OrthoDB" id="5116867at2"/>
<dbReference type="InterPro" id="IPR051784">
    <property type="entry name" value="Nod_factor_ABC_transporter"/>
</dbReference>
<gene>
    <name evidence="7" type="ORF">SY85_12915</name>
</gene>
<dbReference type="GO" id="GO:0043190">
    <property type="term" value="C:ATP-binding cassette (ABC) transporter complex"/>
    <property type="evidence" value="ECO:0007669"/>
    <property type="project" value="InterPro"/>
</dbReference>
<feature type="transmembrane region" description="Helical" evidence="5">
    <location>
        <begin position="29"/>
        <end position="47"/>
    </location>
</feature>
<feature type="transmembrane region" description="Helical" evidence="5">
    <location>
        <begin position="222"/>
        <end position="241"/>
    </location>
</feature>
<evidence type="ECO:0000256" key="1">
    <source>
        <dbReference type="ARBA" id="ARBA00004141"/>
    </source>
</evidence>
<reference evidence="7 8" key="2">
    <citation type="journal article" date="2016" name="Int. J. Syst. Evol. Microbiol.">
        <title>Flavisolibacter tropicus sp. nov., isolated from tropical soil.</title>
        <authorList>
            <person name="Lee J.J."/>
            <person name="Kang M.S."/>
            <person name="Kim G.S."/>
            <person name="Lee C.S."/>
            <person name="Lim S."/>
            <person name="Lee J."/>
            <person name="Roh S.H."/>
            <person name="Kang H."/>
            <person name="Ha J.M."/>
            <person name="Bae S."/>
            <person name="Jung H.Y."/>
            <person name="Kim M.K."/>
        </authorList>
    </citation>
    <scope>NUCLEOTIDE SEQUENCE [LARGE SCALE GENOMIC DNA]</scope>
    <source>
        <strain evidence="7 8">LCS9</strain>
    </source>
</reference>
<dbReference type="PANTHER" id="PTHR43229">
    <property type="entry name" value="NODULATION PROTEIN J"/>
    <property type="match status" value="1"/>
</dbReference>
<reference evidence="8" key="1">
    <citation type="submission" date="2015-01" db="EMBL/GenBank/DDBJ databases">
        <title>Flavisolibacter sp./LCS9/ whole genome sequencing.</title>
        <authorList>
            <person name="Kim M.K."/>
            <person name="Srinivasan S."/>
            <person name="Lee J.-J."/>
        </authorList>
    </citation>
    <scope>NUCLEOTIDE SEQUENCE [LARGE SCALE GENOMIC DNA]</scope>
    <source>
        <strain evidence="8">LCS9</strain>
    </source>
</reference>
<evidence type="ECO:0000256" key="3">
    <source>
        <dbReference type="ARBA" id="ARBA00022989"/>
    </source>
</evidence>
<feature type="domain" description="ABC-2 type transporter transmembrane" evidence="6">
    <location>
        <begin position="12"/>
        <end position="202"/>
    </location>
</feature>
<dbReference type="PANTHER" id="PTHR43229:SF2">
    <property type="entry name" value="NODULATION PROTEIN J"/>
    <property type="match status" value="1"/>
</dbReference>
<evidence type="ECO:0000259" key="6">
    <source>
        <dbReference type="Pfam" id="PF01061"/>
    </source>
</evidence>
<keyword evidence="4 5" id="KW-0472">Membrane</keyword>
<evidence type="ECO:0000313" key="7">
    <source>
        <dbReference type="EMBL" id="ANE51277.1"/>
    </source>
</evidence>
<dbReference type="Pfam" id="PF01061">
    <property type="entry name" value="ABC2_membrane"/>
    <property type="match status" value="1"/>
</dbReference>
<evidence type="ECO:0000256" key="5">
    <source>
        <dbReference type="SAM" id="Phobius"/>
    </source>
</evidence>